<reference evidence="8 9" key="1">
    <citation type="submission" date="2020-08" db="EMBL/GenBank/DDBJ databases">
        <authorList>
            <person name="Newling K."/>
            <person name="Davey J."/>
            <person name="Forrester S."/>
        </authorList>
    </citation>
    <scope>NUCLEOTIDE SEQUENCE [LARGE SCALE GENOMIC DNA]</scope>
    <source>
        <strain evidence="9">Crithidia deanei Carvalho (ATCC PRA-265)</strain>
    </source>
</reference>
<evidence type="ECO:0000313" key="9">
    <source>
        <dbReference type="Proteomes" id="UP000515908"/>
    </source>
</evidence>
<protein>
    <submittedName>
        <fullName evidence="8">Protein kinase domain/Protein tyrosine kinase, putative</fullName>
    </submittedName>
</protein>
<dbReference type="SUPFAM" id="SSF56112">
    <property type="entry name" value="Protein kinase-like (PK-like)"/>
    <property type="match status" value="1"/>
</dbReference>
<dbReference type="Pfam" id="PF00069">
    <property type="entry name" value="Pkinase"/>
    <property type="match status" value="1"/>
</dbReference>
<dbReference type="PROSITE" id="PS00107">
    <property type="entry name" value="PROTEIN_KINASE_ATP"/>
    <property type="match status" value="1"/>
</dbReference>
<proteinExistence type="predicted"/>
<evidence type="ECO:0000313" key="8">
    <source>
        <dbReference type="EMBL" id="CAD2212899.1"/>
    </source>
</evidence>
<dbReference type="CDD" id="cd06606">
    <property type="entry name" value="STKc_MAPKKK"/>
    <property type="match status" value="1"/>
</dbReference>
<dbReference type="InterPro" id="IPR011006">
    <property type="entry name" value="CheY-like_superfamily"/>
</dbReference>
<organism evidence="8 9">
    <name type="scientific">Angomonas deanei</name>
    <dbReference type="NCBI Taxonomy" id="59799"/>
    <lineage>
        <taxon>Eukaryota</taxon>
        <taxon>Discoba</taxon>
        <taxon>Euglenozoa</taxon>
        <taxon>Kinetoplastea</taxon>
        <taxon>Metakinetoplastina</taxon>
        <taxon>Trypanosomatida</taxon>
        <taxon>Trypanosomatidae</taxon>
        <taxon>Strigomonadinae</taxon>
        <taxon>Angomonas</taxon>
    </lineage>
</organism>
<keyword evidence="9" id="KW-1185">Reference proteome</keyword>
<dbReference type="PANTHER" id="PTHR48016">
    <property type="entry name" value="MAP KINASE KINASE KINASE SSK2-RELATED-RELATED"/>
    <property type="match status" value="1"/>
</dbReference>
<evidence type="ECO:0000256" key="3">
    <source>
        <dbReference type="ARBA" id="ARBA00022777"/>
    </source>
</evidence>
<dbReference type="GO" id="GO:0004672">
    <property type="term" value="F:protein kinase activity"/>
    <property type="evidence" value="ECO:0007669"/>
    <property type="project" value="InterPro"/>
</dbReference>
<dbReference type="EMBL" id="LR877145">
    <property type="protein sequence ID" value="CAD2212899.1"/>
    <property type="molecule type" value="Genomic_DNA"/>
</dbReference>
<dbReference type="CDD" id="cd00130">
    <property type="entry name" value="PAS"/>
    <property type="match status" value="1"/>
</dbReference>
<dbReference type="PROSITE" id="PS00108">
    <property type="entry name" value="PROTEIN_KINASE_ST"/>
    <property type="match status" value="1"/>
</dbReference>
<dbReference type="InterPro" id="IPR008271">
    <property type="entry name" value="Ser/Thr_kinase_AS"/>
</dbReference>
<evidence type="ECO:0000256" key="5">
    <source>
        <dbReference type="PROSITE-ProRule" id="PRU10141"/>
    </source>
</evidence>
<evidence type="ECO:0000256" key="6">
    <source>
        <dbReference type="SAM" id="MobiDB-lite"/>
    </source>
</evidence>
<keyword evidence="1" id="KW-0808">Transferase</keyword>
<evidence type="ECO:0000256" key="2">
    <source>
        <dbReference type="ARBA" id="ARBA00022741"/>
    </source>
</evidence>
<name>A0A7G2BZC5_9TRYP</name>
<dbReference type="InterPro" id="IPR017441">
    <property type="entry name" value="Protein_kinase_ATP_BS"/>
</dbReference>
<dbReference type="AlphaFoldDB" id="A0A7G2BZC5"/>
<keyword evidence="4 5" id="KW-0067">ATP-binding</keyword>
<dbReference type="VEuPathDB" id="TriTrypDB:ADEAN_000031700"/>
<feature type="compositionally biased region" description="Polar residues" evidence="6">
    <location>
        <begin position="743"/>
        <end position="753"/>
    </location>
</feature>
<dbReference type="InterPro" id="IPR000719">
    <property type="entry name" value="Prot_kinase_dom"/>
</dbReference>
<dbReference type="Gene3D" id="1.10.510.10">
    <property type="entry name" value="Transferase(Phosphotransferase) domain 1"/>
    <property type="match status" value="1"/>
</dbReference>
<gene>
    <name evidence="8" type="ORF">ADEAN_000031700</name>
</gene>
<dbReference type="OrthoDB" id="40902at2759"/>
<keyword evidence="2 5" id="KW-0547">Nucleotide-binding</keyword>
<dbReference type="GO" id="GO:0005524">
    <property type="term" value="F:ATP binding"/>
    <property type="evidence" value="ECO:0007669"/>
    <property type="project" value="UniProtKB-UniRule"/>
</dbReference>
<accession>A0A7G2BZC5</accession>
<dbReference type="PANTHER" id="PTHR48016:SF56">
    <property type="entry name" value="MAPKK KINASE"/>
    <property type="match status" value="1"/>
</dbReference>
<feature type="region of interest" description="Disordered" evidence="6">
    <location>
        <begin position="730"/>
        <end position="753"/>
    </location>
</feature>
<keyword evidence="3 8" id="KW-0418">Kinase</keyword>
<evidence type="ECO:0000259" key="7">
    <source>
        <dbReference type="PROSITE" id="PS50011"/>
    </source>
</evidence>
<dbReference type="SMART" id="SM00220">
    <property type="entry name" value="S_TKc"/>
    <property type="match status" value="1"/>
</dbReference>
<dbReference type="SUPFAM" id="SSF52172">
    <property type="entry name" value="CheY-like"/>
    <property type="match status" value="1"/>
</dbReference>
<feature type="domain" description="Protein kinase" evidence="7">
    <location>
        <begin position="472"/>
        <end position="709"/>
    </location>
</feature>
<dbReference type="InterPro" id="IPR050538">
    <property type="entry name" value="MAP_kinase_kinase_kinase"/>
</dbReference>
<dbReference type="InterPro" id="IPR000014">
    <property type="entry name" value="PAS"/>
</dbReference>
<dbReference type="InterPro" id="IPR011009">
    <property type="entry name" value="Kinase-like_dom_sf"/>
</dbReference>
<sequence length="753" mass="83975">MRHRVFCWIRKPIFHNRKQINELLATVTEDEGNIVLKPKSLPPALASLSAIYRHTIIVMTDNEGKIVLFSEGAADNLGFSIRDTEGRNINTLLFGEKSFDLYTTMTDGAKKNVDMTEKVLTLAHQTLGSVSISANVVIAKDAETGEHVGFALIGSVHSDELFRTQSLFHHFFVRELLQLKIKDARYKQIIDCLQWKNLRDLSTLAKEWNSVHVRRVLSDIIKGRTDKVDVEVDPKVLELPSIICDETGMSSALSRTFELFNGKLKIRVELQRTTEAINQLVVIYLHHNNSVDKVQLKSLMHILNDMGGLLLESPGTLKLQFPFILEDDGNQALQQNRNMAVKSSGSDPLVILLLEKNALHRHNISNLVWNCGHSLRIVENVKKALQAIESSTDLSCALVDIDMKEGERVVDTLISKHIYTIETSETPGNFTKRGDALLKKPIDRDELLREFENASKLMKRMGVLGKVRNSPWTQGRMLGKGGFAAVYEATSTLTGGKMAVKVITLPNDYEDRMDDFVSEIEILCKLEHPNIIHYFYCERSDNTLYLFMALADQGTVADLLKKYPRLPESHIATLMKQLLQAVNYLHACDIIHRDIKPANMLLSHGQMKLSDFGTATTTSAEGVVGTLYYMAPEVVDGKQSGKESDIWSIGCVASECLHVARSGGLLGYGPPTNFPPDVSPELVDFIKRCTAADPNDRASAGALLLHDFIVHLENEVEDLSEVPPEAIAQYSKSKHKSEEADGSVSSAPSWSFN</sequence>
<dbReference type="PROSITE" id="PS50011">
    <property type="entry name" value="PROTEIN_KINASE_DOM"/>
    <property type="match status" value="1"/>
</dbReference>
<feature type="binding site" evidence="5">
    <location>
        <position position="501"/>
    </location>
    <ligand>
        <name>ATP</name>
        <dbReference type="ChEBI" id="CHEBI:30616"/>
    </ligand>
</feature>
<evidence type="ECO:0000256" key="4">
    <source>
        <dbReference type="ARBA" id="ARBA00022840"/>
    </source>
</evidence>
<evidence type="ECO:0000256" key="1">
    <source>
        <dbReference type="ARBA" id="ARBA00022679"/>
    </source>
</evidence>
<dbReference type="Gene3D" id="3.40.50.2300">
    <property type="match status" value="1"/>
</dbReference>
<dbReference type="Proteomes" id="UP000515908">
    <property type="component" value="Chromosome 01"/>
</dbReference>